<dbReference type="AlphaFoldDB" id="A0A1C7MQW2"/>
<name>A0A1C7MQW2_GRIFR</name>
<dbReference type="STRING" id="5627.A0A1C7MQW2"/>
<evidence type="ECO:0000259" key="4">
    <source>
        <dbReference type="Pfam" id="PF08240"/>
    </source>
</evidence>
<evidence type="ECO:0000256" key="3">
    <source>
        <dbReference type="ARBA" id="ARBA00022833"/>
    </source>
</evidence>
<comment type="cofactor">
    <cofactor evidence="1">
        <name>Zn(2+)</name>
        <dbReference type="ChEBI" id="CHEBI:29105"/>
    </cofactor>
</comment>
<sequence>MLWGHSLPWYVHNTKHSKRHHESPCVVWHPRRTPHRRIYPRDIRPDVILKISRSAMFGSDLHLHHGEIAALQKGDILGHEFMGMVDKIGPNFNNLQVSQRIVALFQKYCLRSMQVLQAEVIVKVL</sequence>
<proteinExistence type="predicted"/>
<protein>
    <recommendedName>
        <fullName evidence="4">Alcohol dehydrogenase-like N-terminal domain-containing protein</fullName>
    </recommendedName>
</protein>
<dbReference type="PANTHER" id="PTHR42813:SF1">
    <property type="entry name" value="DEHYDROGENASE, PUTATIVE (AFU_ORTHOLOGUE AFUA_5G03930)-RELATED"/>
    <property type="match status" value="1"/>
</dbReference>
<evidence type="ECO:0000313" key="5">
    <source>
        <dbReference type="EMBL" id="OBZ79260.1"/>
    </source>
</evidence>
<keyword evidence="6" id="KW-1185">Reference proteome</keyword>
<accession>A0A1C7MQW2</accession>
<dbReference type="InterPro" id="IPR013154">
    <property type="entry name" value="ADH-like_N"/>
</dbReference>
<evidence type="ECO:0000256" key="1">
    <source>
        <dbReference type="ARBA" id="ARBA00001947"/>
    </source>
</evidence>
<feature type="domain" description="Alcohol dehydrogenase-like N-terminal" evidence="4">
    <location>
        <begin position="46"/>
        <end position="110"/>
    </location>
</feature>
<dbReference type="PANTHER" id="PTHR42813">
    <property type="entry name" value="ZINC-TYPE ALCOHOL DEHYDROGENASE-LIKE"/>
    <property type="match status" value="1"/>
</dbReference>
<dbReference type="OrthoDB" id="3941538at2759"/>
<dbReference type="Proteomes" id="UP000092993">
    <property type="component" value="Unassembled WGS sequence"/>
</dbReference>
<evidence type="ECO:0000313" key="6">
    <source>
        <dbReference type="Proteomes" id="UP000092993"/>
    </source>
</evidence>
<dbReference type="GO" id="GO:0046872">
    <property type="term" value="F:metal ion binding"/>
    <property type="evidence" value="ECO:0007669"/>
    <property type="project" value="UniProtKB-KW"/>
</dbReference>
<dbReference type="Pfam" id="PF08240">
    <property type="entry name" value="ADH_N"/>
    <property type="match status" value="1"/>
</dbReference>
<comment type="caution">
    <text evidence="5">The sequence shown here is derived from an EMBL/GenBank/DDBJ whole genome shotgun (WGS) entry which is preliminary data.</text>
</comment>
<keyword evidence="3" id="KW-0862">Zinc</keyword>
<evidence type="ECO:0000256" key="2">
    <source>
        <dbReference type="ARBA" id="ARBA00022723"/>
    </source>
</evidence>
<dbReference type="EMBL" id="LUGG01000001">
    <property type="protein sequence ID" value="OBZ79260.1"/>
    <property type="molecule type" value="Genomic_DNA"/>
</dbReference>
<reference evidence="5 6" key="1">
    <citation type="submission" date="2016-03" db="EMBL/GenBank/DDBJ databases">
        <title>Whole genome sequencing of Grifola frondosa 9006-11.</title>
        <authorList>
            <person name="Min B."/>
            <person name="Park H."/>
            <person name="Kim J.-G."/>
            <person name="Cho H."/>
            <person name="Oh Y.-L."/>
            <person name="Kong W.-S."/>
            <person name="Choi I.-G."/>
        </authorList>
    </citation>
    <scope>NUCLEOTIDE SEQUENCE [LARGE SCALE GENOMIC DNA]</scope>
    <source>
        <strain evidence="5 6">9006-11</strain>
    </source>
</reference>
<organism evidence="5 6">
    <name type="scientific">Grifola frondosa</name>
    <name type="common">Maitake</name>
    <name type="synonym">Polyporus frondosus</name>
    <dbReference type="NCBI Taxonomy" id="5627"/>
    <lineage>
        <taxon>Eukaryota</taxon>
        <taxon>Fungi</taxon>
        <taxon>Dikarya</taxon>
        <taxon>Basidiomycota</taxon>
        <taxon>Agaricomycotina</taxon>
        <taxon>Agaricomycetes</taxon>
        <taxon>Polyporales</taxon>
        <taxon>Grifolaceae</taxon>
        <taxon>Grifola</taxon>
    </lineage>
</organism>
<dbReference type="InterPro" id="IPR011032">
    <property type="entry name" value="GroES-like_sf"/>
</dbReference>
<dbReference type="SUPFAM" id="SSF50129">
    <property type="entry name" value="GroES-like"/>
    <property type="match status" value="1"/>
</dbReference>
<dbReference type="Gene3D" id="3.90.180.10">
    <property type="entry name" value="Medium-chain alcohol dehydrogenases, catalytic domain"/>
    <property type="match status" value="1"/>
</dbReference>
<keyword evidence="2" id="KW-0479">Metal-binding</keyword>
<gene>
    <name evidence="5" type="ORF">A0H81_00943</name>
</gene>